<dbReference type="InterPro" id="IPR035892">
    <property type="entry name" value="C2_domain_sf"/>
</dbReference>
<dbReference type="GO" id="GO:0016020">
    <property type="term" value="C:membrane"/>
    <property type="evidence" value="ECO:0007669"/>
    <property type="project" value="InterPro"/>
</dbReference>
<dbReference type="SMART" id="SM00239">
    <property type="entry name" value="C2"/>
    <property type="match status" value="1"/>
</dbReference>
<dbReference type="Proteomes" id="UP000332933">
    <property type="component" value="Unassembled WGS sequence"/>
</dbReference>
<dbReference type="SMART" id="SM00694">
    <property type="entry name" value="DysFC"/>
    <property type="match status" value="1"/>
</dbReference>
<dbReference type="PANTHER" id="PTHR45911">
    <property type="entry name" value="C2 DOMAIN-CONTAINING PROTEIN"/>
    <property type="match status" value="1"/>
</dbReference>
<evidence type="ECO:0000256" key="2">
    <source>
        <dbReference type="ARBA" id="ARBA00022837"/>
    </source>
</evidence>
<reference evidence="5 6" key="1">
    <citation type="submission" date="2019-03" db="EMBL/GenBank/DDBJ databases">
        <authorList>
            <person name="Gaulin E."/>
            <person name="Dumas B."/>
        </authorList>
    </citation>
    <scope>NUCLEOTIDE SEQUENCE [LARGE SCALE GENOMIC DNA]</scope>
    <source>
        <strain evidence="5">CBS 568.67</strain>
    </source>
</reference>
<dbReference type="AlphaFoldDB" id="A0A485L4Q7"/>
<keyword evidence="6" id="KW-1185">Reference proteome</keyword>
<evidence type="ECO:0000313" key="6">
    <source>
        <dbReference type="Proteomes" id="UP000332933"/>
    </source>
</evidence>
<protein>
    <submittedName>
        <fullName evidence="5">Aste57867_14973 protein</fullName>
    </submittedName>
</protein>
<dbReference type="InterPro" id="IPR000008">
    <property type="entry name" value="C2_dom"/>
</dbReference>
<dbReference type="InterPro" id="IPR006614">
    <property type="entry name" value="Peroxin/Ferlin"/>
</dbReference>
<sequence>MGYLTVRIQLHKATDLPAADISLLGGKSDPYVIFSLGVHQARSTCINASLNPEWNAANFEFQIDSARYTTAALDVNVWDNDVWRKDDLLGKLSIPLTDMSHNQVTPREYALDVEPAFESQNVQPKLHMTVQLLNENEAADRLFLEVWENERFGVLNRKWASENLKASERKRWSSESGRVSADKFDDAVPPVASSYKATESWHYVKTSGDLNGWVYAPDFDGPWFEKTQARFYVRRRRWVQELALESSSF</sequence>
<organism evidence="5 6">
    <name type="scientific">Aphanomyces stellatus</name>
    <dbReference type="NCBI Taxonomy" id="120398"/>
    <lineage>
        <taxon>Eukaryota</taxon>
        <taxon>Sar</taxon>
        <taxon>Stramenopiles</taxon>
        <taxon>Oomycota</taxon>
        <taxon>Saprolegniomycetes</taxon>
        <taxon>Saprolegniales</taxon>
        <taxon>Verrucalvaceae</taxon>
        <taxon>Aphanomyces</taxon>
    </lineage>
</organism>
<dbReference type="Gene3D" id="2.60.40.150">
    <property type="entry name" value="C2 domain"/>
    <property type="match status" value="1"/>
</dbReference>
<gene>
    <name evidence="5" type="primary">Aste57867_14973</name>
    <name evidence="4" type="ORF">As57867_014917</name>
    <name evidence="5" type="ORF">ASTE57867_14973</name>
</gene>
<evidence type="ECO:0000313" key="4">
    <source>
        <dbReference type="EMBL" id="KAF0694133.1"/>
    </source>
</evidence>
<accession>A0A485L4Q7</accession>
<feature type="domain" description="C2" evidence="3">
    <location>
        <begin position="1"/>
        <end position="109"/>
    </location>
</feature>
<reference evidence="4" key="2">
    <citation type="submission" date="2019-06" db="EMBL/GenBank/DDBJ databases">
        <title>Genomics analysis of Aphanomyces spp. identifies a new class of oomycete effector associated with host adaptation.</title>
        <authorList>
            <person name="Gaulin E."/>
        </authorList>
    </citation>
    <scope>NUCLEOTIDE SEQUENCE</scope>
    <source>
        <strain evidence="4">CBS 578.67</strain>
    </source>
</reference>
<dbReference type="PROSITE" id="PS50004">
    <property type="entry name" value="C2"/>
    <property type="match status" value="1"/>
</dbReference>
<evidence type="ECO:0000259" key="3">
    <source>
        <dbReference type="PROSITE" id="PS50004"/>
    </source>
</evidence>
<keyword evidence="2" id="KW-0106">Calcium</keyword>
<dbReference type="GO" id="GO:0046872">
    <property type="term" value="F:metal ion binding"/>
    <property type="evidence" value="ECO:0007669"/>
    <property type="project" value="UniProtKB-KW"/>
</dbReference>
<dbReference type="SUPFAM" id="SSF49562">
    <property type="entry name" value="C2 domain (Calcium/lipid-binding domain, CaLB)"/>
    <property type="match status" value="1"/>
</dbReference>
<proteinExistence type="predicted"/>
<dbReference type="EMBL" id="VJMH01005598">
    <property type="protein sequence ID" value="KAF0694133.1"/>
    <property type="molecule type" value="Genomic_DNA"/>
</dbReference>
<dbReference type="OrthoDB" id="67700at2759"/>
<evidence type="ECO:0000256" key="1">
    <source>
        <dbReference type="ARBA" id="ARBA00022723"/>
    </source>
</evidence>
<dbReference type="Pfam" id="PF00168">
    <property type="entry name" value="C2"/>
    <property type="match status" value="1"/>
</dbReference>
<name>A0A485L4Q7_9STRA</name>
<dbReference type="PANTHER" id="PTHR45911:SF7">
    <property type="entry name" value="C2 DOMAIN-CONTAINING PROTEIN"/>
    <property type="match status" value="1"/>
</dbReference>
<keyword evidence="1" id="KW-0479">Metal-binding</keyword>
<dbReference type="EMBL" id="CAADRA010005619">
    <property type="protein sequence ID" value="VFT91787.1"/>
    <property type="molecule type" value="Genomic_DNA"/>
</dbReference>
<evidence type="ECO:0000313" key="5">
    <source>
        <dbReference type="EMBL" id="VFT91787.1"/>
    </source>
</evidence>